<organism evidence="1 2">
    <name type="scientific">Elsinoe ampelina</name>
    <dbReference type="NCBI Taxonomy" id="302913"/>
    <lineage>
        <taxon>Eukaryota</taxon>
        <taxon>Fungi</taxon>
        <taxon>Dikarya</taxon>
        <taxon>Ascomycota</taxon>
        <taxon>Pezizomycotina</taxon>
        <taxon>Dothideomycetes</taxon>
        <taxon>Dothideomycetidae</taxon>
        <taxon>Myriangiales</taxon>
        <taxon>Elsinoaceae</taxon>
        <taxon>Elsinoe</taxon>
    </lineage>
</organism>
<sequence length="196" mass="22481">MAASCRCRAAKTRVLATCGLIGLISKVKNDESSFQLERPKRDWVDPFRGPGHGLAFDDLPLELQPALFWCSFWCSLPLLASTDGQPHLMHARRMTLKDSSNPKLHHWPRHAVSAGTRCPTLTNRREAFDVERLLAANLLTNPRYHRYSTEQQRQCHCLDASRSLEIYRLHHLTLLPGIRIYLSHFFRADPGVRRVC</sequence>
<dbReference type="Proteomes" id="UP000799538">
    <property type="component" value="Unassembled WGS sequence"/>
</dbReference>
<dbReference type="AlphaFoldDB" id="A0A6A6FYJ2"/>
<reference evidence="2" key="1">
    <citation type="journal article" date="2020" name="Stud. Mycol.">
        <title>101 Dothideomycetes genomes: A test case for predicting lifestyles and emergence of pathogens.</title>
        <authorList>
            <person name="Haridas S."/>
            <person name="Albert R."/>
            <person name="Binder M."/>
            <person name="Bloem J."/>
            <person name="LaButti K."/>
            <person name="Salamov A."/>
            <person name="Andreopoulos B."/>
            <person name="Baker S."/>
            <person name="Barry K."/>
            <person name="Bills G."/>
            <person name="Bluhm B."/>
            <person name="Cannon C."/>
            <person name="Castanera R."/>
            <person name="Culley D."/>
            <person name="Daum C."/>
            <person name="Ezra D."/>
            <person name="Gonzalez J."/>
            <person name="Henrissat B."/>
            <person name="Kuo A."/>
            <person name="Liang C."/>
            <person name="Lipzen A."/>
            <person name="Lutzoni F."/>
            <person name="Magnuson J."/>
            <person name="Mondo S."/>
            <person name="Nolan M."/>
            <person name="Ohm R."/>
            <person name="Pangilinan J."/>
            <person name="Park H.-J."/>
            <person name="Ramirez L."/>
            <person name="Alfaro M."/>
            <person name="Sun H."/>
            <person name="Tritt A."/>
            <person name="Yoshinaga Y."/>
            <person name="Zwiers L.-H."/>
            <person name="Turgeon B."/>
            <person name="Goodwin S."/>
            <person name="Spatafora J."/>
            <person name="Crous P."/>
            <person name="Grigoriev I."/>
        </authorList>
    </citation>
    <scope>NUCLEOTIDE SEQUENCE [LARGE SCALE GENOMIC DNA]</scope>
    <source>
        <strain evidence="2">CECT 20119</strain>
    </source>
</reference>
<evidence type="ECO:0000313" key="2">
    <source>
        <dbReference type="Proteomes" id="UP000799538"/>
    </source>
</evidence>
<gene>
    <name evidence="1" type="ORF">BDZ85DRAFT_81256</name>
</gene>
<protein>
    <submittedName>
        <fullName evidence="1">Uncharacterized protein</fullName>
    </submittedName>
</protein>
<evidence type="ECO:0000313" key="1">
    <source>
        <dbReference type="EMBL" id="KAF2218552.1"/>
    </source>
</evidence>
<name>A0A6A6FYJ2_9PEZI</name>
<accession>A0A6A6FYJ2</accession>
<keyword evidence="2" id="KW-1185">Reference proteome</keyword>
<dbReference type="EMBL" id="ML992538">
    <property type="protein sequence ID" value="KAF2218552.1"/>
    <property type="molecule type" value="Genomic_DNA"/>
</dbReference>
<proteinExistence type="predicted"/>